<feature type="signal peptide" evidence="7">
    <location>
        <begin position="1"/>
        <end position="21"/>
    </location>
</feature>
<keyword evidence="9" id="KW-1185">Reference proteome</keyword>
<comment type="caution">
    <text evidence="8">The sequence shown here is derived from an EMBL/GenBank/DDBJ whole genome shotgun (WGS) entry which is preliminary data.</text>
</comment>
<dbReference type="PANTHER" id="PTHR43461:SF1">
    <property type="entry name" value="TRANSMEMBRANE PROTEIN 256"/>
    <property type="match status" value="1"/>
</dbReference>
<evidence type="ECO:0000256" key="7">
    <source>
        <dbReference type="SAM" id="SignalP"/>
    </source>
</evidence>
<sequence length="127" mass="13548">MKSSKLILLACLLGGSAVAIGAFGAHGLKELLQASGRADTFETAVRYKMYHALVLLAMGIYRSENEMRRNLYHAAAWAFGIGILIFSGSLYVLCLTGITWLGAITPLGGLGLIAGWILLALSFMKGK</sequence>
<evidence type="ECO:0000313" key="9">
    <source>
        <dbReference type="Proteomes" id="UP001168552"/>
    </source>
</evidence>
<evidence type="ECO:0000256" key="4">
    <source>
        <dbReference type="ARBA" id="ARBA00022989"/>
    </source>
</evidence>
<accession>A0ABT8F1B8</accession>
<keyword evidence="7" id="KW-0732">Signal</keyword>
<proteinExistence type="inferred from homology"/>
<evidence type="ECO:0000256" key="6">
    <source>
        <dbReference type="SAM" id="Phobius"/>
    </source>
</evidence>
<reference evidence="8" key="1">
    <citation type="submission" date="2023-06" db="EMBL/GenBank/DDBJ databases">
        <title>Cytophagales bacterium Strain LB-30, isolated from soil.</title>
        <authorList>
            <person name="Liu B."/>
        </authorList>
    </citation>
    <scope>NUCLEOTIDE SEQUENCE</scope>
    <source>
        <strain evidence="8">LB-30</strain>
    </source>
</reference>
<feature type="transmembrane region" description="Helical" evidence="6">
    <location>
        <begin position="104"/>
        <end position="124"/>
    </location>
</feature>
<comment type="subcellular location">
    <subcellularLocation>
        <location evidence="1">Membrane</location>
        <topology evidence="1">Multi-pass membrane protein</topology>
    </subcellularLocation>
</comment>
<protein>
    <submittedName>
        <fullName evidence="8">DUF423 domain-containing protein</fullName>
    </submittedName>
</protein>
<dbReference type="Pfam" id="PF04241">
    <property type="entry name" value="DUF423"/>
    <property type="match status" value="1"/>
</dbReference>
<dbReference type="PANTHER" id="PTHR43461">
    <property type="entry name" value="TRANSMEMBRANE PROTEIN 256"/>
    <property type="match status" value="1"/>
</dbReference>
<evidence type="ECO:0000256" key="2">
    <source>
        <dbReference type="ARBA" id="ARBA00009694"/>
    </source>
</evidence>
<evidence type="ECO:0000256" key="5">
    <source>
        <dbReference type="ARBA" id="ARBA00023136"/>
    </source>
</evidence>
<feature type="chain" id="PRO_5046744494" evidence="7">
    <location>
        <begin position="22"/>
        <end position="127"/>
    </location>
</feature>
<dbReference type="EMBL" id="JAUHJS010000001">
    <property type="protein sequence ID" value="MDN4164222.1"/>
    <property type="molecule type" value="Genomic_DNA"/>
</dbReference>
<evidence type="ECO:0000256" key="3">
    <source>
        <dbReference type="ARBA" id="ARBA00022692"/>
    </source>
</evidence>
<keyword evidence="4 6" id="KW-1133">Transmembrane helix</keyword>
<evidence type="ECO:0000313" key="8">
    <source>
        <dbReference type="EMBL" id="MDN4164222.1"/>
    </source>
</evidence>
<dbReference type="RefSeq" id="WP_320002748.1">
    <property type="nucleotide sequence ID" value="NZ_JAUHJS010000001.1"/>
</dbReference>
<keyword evidence="3 6" id="KW-0812">Transmembrane</keyword>
<keyword evidence="5 6" id="KW-0472">Membrane</keyword>
<evidence type="ECO:0000256" key="1">
    <source>
        <dbReference type="ARBA" id="ARBA00004141"/>
    </source>
</evidence>
<name>A0ABT8F1B8_9BACT</name>
<dbReference type="Proteomes" id="UP001168552">
    <property type="component" value="Unassembled WGS sequence"/>
</dbReference>
<gene>
    <name evidence="8" type="ORF">QWY31_01850</name>
</gene>
<organism evidence="8 9">
    <name type="scientific">Shiella aurantiaca</name>
    <dbReference type="NCBI Taxonomy" id="3058365"/>
    <lineage>
        <taxon>Bacteria</taxon>
        <taxon>Pseudomonadati</taxon>
        <taxon>Bacteroidota</taxon>
        <taxon>Cytophagia</taxon>
        <taxon>Cytophagales</taxon>
        <taxon>Shiellaceae</taxon>
        <taxon>Shiella</taxon>
    </lineage>
</organism>
<comment type="similarity">
    <text evidence="2">Belongs to the UPF0382 family.</text>
</comment>
<dbReference type="InterPro" id="IPR006696">
    <property type="entry name" value="DUF423"/>
</dbReference>
<feature type="transmembrane region" description="Helical" evidence="6">
    <location>
        <begin position="74"/>
        <end position="98"/>
    </location>
</feature>